<dbReference type="PANTHER" id="PTHR12213:SF0">
    <property type="entry name" value="CORRINOID ADENOSYLTRANSFERASE MMAB"/>
    <property type="match status" value="1"/>
</dbReference>
<keyword evidence="2 4" id="KW-0547">Nucleotide-binding</keyword>
<feature type="domain" description="Cobalamin adenosyltransferase-like" evidence="6">
    <location>
        <begin position="27"/>
        <end position="183"/>
    </location>
</feature>
<keyword evidence="1 4" id="KW-0808">Transferase</keyword>
<comment type="similarity">
    <text evidence="4">Belongs to the Cob(I)alamin adenosyltransferase family.</text>
</comment>
<evidence type="ECO:0000313" key="7">
    <source>
        <dbReference type="EMBL" id="MCU5781832.1"/>
    </source>
</evidence>
<dbReference type="PANTHER" id="PTHR12213">
    <property type="entry name" value="CORRINOID ADENOSYLTRANSFERASE"/>
    <property type="match status" value="1"/>
</dbReference>
<dbReference type="InterPro" id="IPR016030">
    <property type="entry name" value="CblAdoTrfase-like"/>
</dbReference>
<dbReference type="InterPro" id="IPR036451">
    <property type="entry name" value="CblAdoTrfase-like_sf"/>
</dbReference>
<keyword evidence="8" id="KW-1185">Reference proteome</keyword>
<evidence type="ECO:0000256" key="2">
    <source>
        <dbReference type="ARBA" id="ARBA00022741"/>
    </source>
</evidence>
<evidence type="ECO:0000313" key="8">
    <source>
        <dbReference type="Proteomes" id="UP001064106"/>
    </source>
</evidence>
<protein>
    <recommendedName>
        <fullName evidence="4">Corrinoid adenosyltransferase</fullName>
        <ecNumber evidence="4">2.5.1.17</ecNumber>
    </recommendedName>
    <alternativeName>
        <fullName evidence="4">Cob(II)alamin adenosyltransferase</fullName>
    </alternativeName>
    <alternativeName>
        <fullName evidence="4">Cob(II)yrinic acid a,c-diamide adenosyltransferase</fullName>
    </alternativeName>
    <alternativeName>
        <fullName evidence="4">Cobinamide/cobalamin adenosyltransferase</fullName>
    </alternativeName>
</protein>
<comment type="catalytic activity">
    <reaction evidence="4">
        <text>2 cob(II)alamin + reduced [electron-transfer flavoprotein] + 2 ATP = 2 adenosylcob(III)alamin + 2 triphosphate + oxidized [electron-transfer flavoprotein] + 3 H(+)</text>
        <dbReference type="Rhea" id="RHEA:28671"/>
        <dbReference type="Rhea" id="RHEA-COMP:10685"/>
        <dbReference type="Rhea" id="RHEA-COMP:10686"/>
        <dbReference type="ChEBI" id="CHEBI:15378"/>
        <dbReference type="ChEBI" id="CHEBI:16304"/>
        <dbReference type="ChEBI" id="CHEBI:18036"/>
        <dbReference type="ChEBI" id="CHEBI:18408"/>
        <dbReference type="ChEBI" id="CHEBI:30616"/>
        <dbReference type="ChEBI" id="CHEBI:57692"/>
        <dbReference type="ChEBI" id="CHEBI:58307"/>
        <dbReference type="EC" id="2.5.1.17"/>
    </reaction>
</comment>
<organism evidence="7 8">
    <name type="scientific">Alloalcanivorax balearicus MACL04</name>
    <dbReference type="NCBI Taxonomy" id="1177182"/>
    <lineage>
        <taxon>Bacteria</taxon>
        <taxon>Pseudomonadati</taxon>
        <taxon>Pseudomonadota</taxon>
        <taxon>Gammaproteobacteria</taxon>
        <taxon>Oceanospirillales</taxon>
        <taxon>Alcanivoracaceae</taxon>
        <taxon>Alloalcanivorax</taxon>
    </lineage>
</organism>
<evidence type="ECO:0000256" key="4">
    <source>
        <dbReference type="RuleBase" id="RU366026"/>
    </source>
</evidence>
<evidence type="ECO:0000256" key="1">
    <source>
        <dbReference type="ARBA" id="ARBA00022679"/>
    </source>
</evidence>
<dbReference type="InterPro" id="IPR029499">
    <property type="entry name" value="PduO-typ"/>
</dbReference>
<dbReference type="Pfam" id="PF01923">
    <property type="entry name" value="Cob_adeno_trans"/>
    <property type="match status" value="1"/>
</dbReference>
<keyword evidence="3 4" id="KW-0067">ATP-binding</keyword>
<dbReference type="Proteomes" id="UP001064106">
    <property type="component" value="Unassembled WGS sequence"/>
</dbReference>
<name>A0ABT2QWE6_9GAMM</name>
<proteinExistence type="inferred from homology"/>
<dbReference type="EC" id="2.5.1.17" evidence="4"/>
<accession>A0ABT2QWE6</accession>
<dbReference type="Gene3D" id="1.20.1200.10">
    <property type="entry name" value="Cobalamin adenosyltransferase-like"/>
    <property type="match status" value="1"/>
</dbReference>
<dbReference type="NCBIfam" id="TIGR00636">
    <property type="entry name" value="PduO_Nterm"/>
    <property type="match status" value="1"/>
</dbReference>
<feature type="region of interest" description="Disordered" evidence="5">
    <location>
        <begin position="1"/>
        <end position="21"/>
    </location>
</feature>
<evidence type="ECO:0000259" key="6">
    <source>
        <dbReference type="Pfam" id="PF01923"/>
    </source>
</evidence>
<sequence length="201" mass="22349">MDSTPHHQKGITMSSRKDEKTRINRVITRTGDDGQTGLADGSRVAKDHPRIEALGSLDELNSALGVLRAHPLDEDLDRLIENLQQWLFDIGGELAIPATATLTDAELVEIESQADLINAELPPLKEFVLPGGNADAAWCHHCRTVARRAERRLVTLAAEEEVNPVSLAILNRLGDLLFIMARLINLRAETPESQWVRREDR</sequence>
<evidence type="ECO:0000256" key="5">
    <source>
        <dbReference type="SAM" id="MobiDB-lite"/>
    </source>
</evidence>
<dbReference type="SUPFAM" id="SSF89028">
    <property type="entry name" value="Cobalamin adenosyltransferase-like"/>
    <property type="match status" value="1"/>
</dbReference>
<keyword evidence="4" id="KW-0169">Cobalamin biosynthesis</keyword>
<comment type="catalytic activity">
    <reaction evidence="4">
        <text>2 cob(II)yrinate a,c diamide + reduced [electron-transfer flavoprotein] + 2 ATP = 2 adenosylcob(III)yrinate a,c-diamide + 2 triphosphate + oxidized [electron-transfer flavoprotein] + 3 H(+)</text>
        <dbReference type="Rhea" id="RHEA:11528"/>
        <dbReference type="Rhea" id="RHEA-COMP:10685"/>
        <dbReference type="Rhea" id="RHEA-COMP:10686"/>
        <dbReference type="ChEBI" id="CHEBI:15378"/>
        <dbReference type="ChEBI" id="CHEBI:18036"/>
        <dbReference type="ChEBI" id="CHEBI:30616"/>
        <dbReference type="ChEBI" id="CHEBI:57692"/>
        <dbReference type="ChEBI" id="CHEBI:58307"/>
        <dbReference type="ChEBI" id="CHEBI:58503"/>
        <dbReference type="ChEBI" id="CHEBI:58537"/>
        <dbReference type="EC" id="2.5.1.17"/>
    </reaction>
</comment>
<gene>
    <name evidence="7" type="ORF">MA04_01132</name>
</gene>
<reference evidence="7" key="1">
    <citation type="submission" date="2012-09" db="EMBL/GenBank/DDBJ databases">
        <title>Genome Sequence of alkane-degrading Bacterium Alcanivorax balearicus MACL04.</title>
        <authorList>
            <person name="Lai Q."/>
            <person name="Shao Z."/>
        </authorList>
    </citation>
    <scope>NUCLEOTIDE SEQUENCE</scope>
    <source>
        <strain evidence="7">MACL04</strain>
    </source>
</reference>
<comment type="caution">
    <text evidence="7">The sequence shown here is derived from an EMBL/GenBank/DDBJ whole genome shotgun (WGS) entry which is preliminary data.</text>
</comment>
<evidence type="ECO:0000256" key="3">
    <source>
        <dbReference type="ARBA" id="ARBA00022840"/>
    </source>
</evidence>
<dbReference type="EMBL" id="ARXS01000005">
    <property type="protein sequence ID" value="MCU5781832.1"/>
    <property type="molecule type" value="Genomic_DNA"/>
</dbReference>
<comment type="pathway">
    <text evidence="4">Cofactor biosynthesis; adenosylcobalamin biosynthesis; adenosylcobalamin from cob(II)yrinate a,c-diamide: step 2/7.</text>
</comment>